<evidence type="ECO:0000256" key="3">
    <source>
        <dbReference type="ARBA" id="ARBA00022449"/>
    </source>
</evidence>
<keyword evidence="3" id="KW-0050">Antiport</keyword>
<evidence type="ECO:0000259" key="9">
    <source>
        <dbReference type="Pfam" id="PF00999"/>
    </source>
</evidence>
<keyword evidence="11" id="KW-1185">Reference proteome</keyword>
<evidence type="ECO:0000256" key="6">
    <source>
        <dbReference type="ARBA" id="ARBA00023065"/>
    </source>
</evidence>
<feature type="transmembrane region" description="Helical" evidence="8">
    <location>
        <begin position="378"/>
        <end position="402"/>
    </location>
</feature>
<feature type="transmembrane region" description="Helical" evidence="8">
    <location>
        <begin position="169"/>
        <end position="188"/>
    </location>
</feature>
<evidence type="ECO:0000256" key="1">
    <source>
        <dbReference type="ARBA" id="ARBA00004651"/>
    </source>
</evidence>
<feature type="transmembrane region" description="Helical" evidence="8">
    <location>
        <begin position="291"/>
        <end position="309"/>
    </location>
</feature>
<feature type="transmembrane region" description="Helical" evidence="8">
    <location>
        <begin position="65"/>
        <end position="83"/>
    </location>
</feature>
<feature type="transmembrane region" description="Helical" evidence="8">
    <location>
        <begin position="237"/>
        <end position="270"/>
    </location>
</feature>
<name>A0ABQ4RZ27_9HYPH</name>
<keyword evidence="6" id="KW-0406">Ion transport</keyword>
<evidence type="ECO:0000256" key="5">
    <source>
        <dbReference type="ARBA" id="ARBA00022989"/>
    </source>
</evidence>
<dbReference type="InterPro" id="IPR006153">
    <property type="entry name" value="Cation/H_exchanger_TM"/>
</dbReference>
<keyword evidence="2" id="KW-0813">Transport</keyword>
<feature type="transmembrane region" description="Helical" evidence="8">
    <location>
        <begin position="6"/>
        <end position="25"/>
    </location>
</feature>
<proteinExistence type="predicted"/>
<feature type="domain" description="Cation/H+ exchanger transmembrane" evidence="9">
    <location>
        <begin position="15"/>
        <end position="403"/>
    </location>
</feature>
<feature type="transmembrane region" description="Helical" evidence="8">
    <location>
        <begin position="315"/>
        <end position="336"/>
    </location>
</feature>
<dbReference type="Pfam" id="PF00999">
    <property type="entry name" value="Na_H_Exchanger"/>
    <property type="match status" value="1"/>
</dbReference>
<dbReference type="Proteomes" id="UP001055125">
    <property type="component" value="Unassembled WGS sequence"/>
</dbReference>
<evidence type="ECO:0000313" key="11">
    <source>
        <dbReference type="Proteomes" id="UP001055125"/>
    </source>
</evidence>
<organism evidence="10 11">
    <name type="scientific">Methylobacterium iners</name>
    <dbReference type="NCBI Taxonomy" id="418707"/>
    <lineage>
        <taxon>Bacteria</taxon>
        <taxon>Pseudomonadati</taxon>
        <taxon>Pseudomonadota</taxon>
        <taxon>Alphaproteobacteria</taxon>
        <taxon>Hyphomicrobiales</taxon>
        <taxon>Methylobacteriaceae</taxon>
        <taxon>Methylobacterium</taxon>
    </lineage>
</organism>
<dbReference type="EMBL" id="BPQP01000033">
    <property type="protein sequence ID" value="GJD95207.1"/>
    <property type="molecule type" value="Genomic_DNA"/>
</dbReference>
<reference evidence="10" key="2">
    <citation type="submission" date="2021-08" db="EMBL/GenBank/DDBJ databases">
        <authorList>
            <person name="Tani A."/>
            <person name="Ola A."/>
            <person name="Ogura Y."/>
            <person name="Katsura K."/>
            <person name="Hayashi T."/>
        </authorList>
    </citation>
    <scope>NUCLEOTIDE SEQUENCE</scope>
    <source>
        <strain evidence="10">DSM 19015</strain>
    </source>
</reference>
<evidence type="ECO:0000256" key="2">
    <source>
        <dbReference type="ARBA" id="ARBA00022448"/>
    </source>
</evidence>
<evidence type="ECO:0000256" key="7">
    <source>
        <dbReference type="ARBA" id="ARBA00023136"/>
    </source>
</evidence>
<accession>A0ABQ4RZ27</accession>
<feature type="transmembrane region" description="Helical" evidence="8">
    <location>
        <begin position="104"/>
        <end position="128"/>
    </location>
</feature>
<comment type="subcellular location">
    <subcellularLocation>
        <location evidence="1">Cell membrane</location>
        <topology evidence="1">Multi-pass membrane protein</topology>
    </subcellularLocation>
</comment>
<evidence type="ECO:0000256" key="8">
    <source>
        <dbReference type="SAM" id="Phobius"/>
    </source>
</evidence>
<dbReference type="PANTHER" id="PTHR32507:SF8">
    <property type="entry name" value="CNH1P"/>
    <property type="match status" value="1"/>
</dbReference>
<keyword evidence="7 8" id="KW-0472">Membrane</keyword>
<dbReference type="PANTHER" id="PTHR32507">
    <property type="entry name" value="NA(+)/H(+) ANTIPORTER 1"/>
    <property type="match status" value="1"/>
</dbReference>
<gene>
    <name evidence="10" type="primary">nhaP2_1</name>
    <name evidence="10" type="ORF">OCOJLMKI_2417</name>
</gene>
<feature type="transmembrane region" description="Helical" evidence="8">
    <location>
        <begin position="32"/>
        <end position="53"/>
    </location>
</feature>
<feature type="transmembrane region" description="Helical" evidence="8">
    <location>
        <begin position="195"/>
        <end position="217"/>
    </location>
</feature>
<dbReference type="RefSeq" id="WP_238244344.1">
    <property type="nucleotide sequence ID" value="NZ_BPQP01000033.1"/>
</dbReference>
<feature type="transmembrane region" description="Helical" evidence="8">
    <location>
        <begin position="348"/>
        <end position="366"/>
    </location>
</feature>
<protein>
    <submittedName>
        <fullName evidence="10">K(+)/H(+) antiporter NhaP2</fullName>
    </submittedName>
</protein>
<evidence type="ECO:0000256" key="4">
    <source>
        <dbReference type="ARBA" id="ARBA00022692"/>
    </source>
</evidence>
<sequence>MEAYIIALAGFGALVLLTAWLPMVLRQLPLSLPIFCVGIGAALSTVTVASGLTPHPHLHLPVVERLTELVVIVSLMGAGLKLDRQIGWRRWIVTWRMLGLAMPLTILALVGLASTLLGLGLAAALLLASALAPTDPVLASDVQVGPPSEGEEDEMRFALTSEAGLNDGLAFPFVHLAIALASASAFGAWELGQWFALNVVWKIAVGVALGVLIGRGLGWLMFHLPNPARLSRTGDGFVALGVTCLTYAAVEVAHGYGFIGVFVAALSLRGTKRGHEYHQKLHEYAEELERLLMMVLLVGFGAALLGGGLLKALTWPSVAFALLALFVVRPLSGWISLLGSGRPTDERVVISFFGIRGLGTVYYLAYALNHAPFTQADILWSTAALTILVSIVLHGTTITPVLRFIDRRSGRDTESAQLDLKLPSAKSA</sequence>
<comment type="caution">
    <text evidence="10">The sequence shown here is derived from an EMBL/GenBank/DDBJ whole genome shotgun (WGS) entry which is preliminary data.</text>
</comment>
<keyword evidence="5 8" id="KW-1133">Transmembrane helix</keyword>
<keyword evidence="4 8" id="KW-0812">Transmembrane</keyword>
<evidence type="ECO:0000313" key="10">
    <source>
        <dbReference type="EMBL" id="GJD95207.1"/>
    </source>
</evidence>
<reference evidence="10" key="1">
    <citation type="journal article" date="2021" name="Front. Microbiol.">
        <title>Comprehensive Comparative Genomics and Phenotyping of Methylobacterium Species.</title>
        <authorList>
            <person name="Alessa O."/>
            <person name="Ogura Y."/>
            <person name="Fujitani Y."/>
            <person name="Takami H."/>
            <person name="Hayashi T."/>
            <person name="Sahin N."/>
            <person name="Tani A."/>
        </authorList>
    </citation>
    <scope>NUCLEOTIDE SEQUENCE</scope>
    <source>
        <strain evidence="10">DSM 19015</strain>
    </source>
</reference>